<organism evidence="1 2">
    <name type="scientific">Marivirga sericea</name>
    <dbReference type="NCBI Taxonomy" id="1028"/>
    <lineage>
        <taxon>Bacteria</taxon>
        <taxon>Pseudomonadati</taxon>
        <taxon>Bacteroidota</taxon>
        <taxon>Cytophagia</taxon>
        <taxon>Cytophagales</taxon>
        <taxon>Marivirgaceae</taxon>
        <taxon>Marivirga</taxon>
    </lineage>
</organism>
<dbReference type="RefSeq" id="WP_085517256.1">
    <property type="nucleotide sequence ID" value="NZ_FXAW01000004.1"/>
</dbReference>
<gene>
    <name evidence="1" type="ORF">SAMN05661096_02292</name>
</gene>
<evidence type="ECO:0000313" key="2">
    <source>
        <dbReference type="Proteomes" id="UP000193804"/>
    </source>
</evidence>
<proteinExistence type="predicted"/>
<name>A0A1X7K2P1_9BACT</name>
<dbReference type="OrthoDB" id="832379at2"/>
<accession>A0A1X7K2P1</accession>
<dbReference type="Proteomes" id="UP000193804">
    <property type="component" value="Unassembled WGS sequence"/>
</dbReference>
<dbReference type="EMBL" id="FXAW01000004">
    <property type="protein sequence ID" value="SMG35080.1"/>
    <property type="molecule type" value="Genomic_DNA"/>
</dbReference>
<sequence length="346" mass="39178">MKYLGRLFSILILSLISGLYGCQEEAQEIVTPVPTEIISLESKSGEFLFRISQQQGSGDNIIDGSSCTSIVFPFTVIINGASVEITSEEDFDLIEDIIDELEDDSDNIEIQFPIEVSLPDNTVVTIATMDELEDLLDECDDDDDIECLDIVYPITFSIYNQIREQATTTTIENDRELYQFLDQIEDSEIVSLIYPIDLVLFDNDMISINSNQELEAAVELYEDSCEEEEDDNYIDVTELNNILKESIWMVAKYDSAAVDKSDFFMGIDISFLEDNILLAKTDSEEIDGEWETSGDDGFLQLSTEFDSDGNLNLLNRDWRIENFNNDSIKITALDTDEVINVIMTVK</sequence>
<reference evidence="2" key="1">
    <citation type="submission" date="2017-04" db="EMBL/GenBank/DDBJ databases">
        <authorList>
            <person name="Varghese N."/>
            <person name="Submissions S."/>
        </authorList>
    </citation>
    <scope>NUCLEOTIDE SEQUENCE [LARGE SCALE GENOMIC DNA]</scope>
    <source>
        <strain evidence="2">DSM 4125</strain>
    </source>
</reference>
<protein>
    <submittedName>
        <fullName evidence="1">Uncharacterized protein</fullName>
    </submittedName>
</protein>
<dbReference type="PROSITE" id="PS51257">
    <property type="entry name" value="PROKAR_LIPOPROTEIN"/>
    <property type="match status" value="1"/>
</dbReference>
<evidence type="ECO:0000313" key="1">
    <source>
        <dbReference type="EMBL" id="SMG35080.1"/>
    </source>
</evidence>
<keyword evidence="2" id="KW-1185">Reference proteome</keyword>
<dbReference type="AlphaFoldDB" id="A0A1X7K2P1"/>
<dbReference type="STRING" id="1028.SAMN05661096_02292"/>